<accession>A0A368SYP3</accession>
<evidence type="ECO:0000313" key="4">
    <source>
        <dbReference type="Proteomes" id="UP000253318"/>
    </source>
</evidence>
<sequence length="268" mass="27178">MTAHTTAGLPAHPGPTEHPDRPLRGRAVVVTGAGSGIGRATAHACADAGARVLAVGRRTAPLAETAGGRPGIRPFAADVTAPDAAERITGAAADAFGRIDALVNNAGAPAYDALGGHTRDAVMRQLDLHLVAPMLLTQAALPELDRAGGVIVNVTTAVGQRGWPGDVSYAAAKAALETVTRGWAVQLAPRGIRVVAVAPGAIATPIAEHAGRTEEQRAQTRAWQLAHTPAGRLGRPEEVAWAILQLVSPGASFVTGVVLPVDGGALVT</sequence>
<dbReference type="CDD" id="cd05233">
    <property type="entry name" value="SDR_c"/>
    <property type="match status" value="1"/>
</dbReference>
<dbReference type="PRINTS" id="PR00080">
    <property type="entry name" value="SDRFAMILY"/>
</dbReference>
<dbReference type="AlphaFoldDB" id="A0A368SYP3"/>
<dbReference type="RefSeq" id="WP_114433605.1">
    <property type="nucleotide sequence ID" value="NZ_QEIN01000317.1"/>
</dbReference>
<dbReference type="PANTHER" id="PTHR43975:SF2">
    <property type="entry name" value="EG:BACR7A4.14 PROTEIN-RELATED"/>
    <property type="match status" value="1"/>
</dbReference>
<dbReference type="OrthoDB" id="9803333at2"/>
<dbReference type="FunFam" id="3.40.50.720:FF:000084">
    <property type="entry name" value="Short-chain dehydrogenase reductase"/>
    <property type="match status" value="1"/>
</dbReference>
<evidence type="ECO:0000256" key="1">
    <source>
        <dbReference type="ARBA" id="ARBA00023002"/>
    </source>
</evidence>
<dbReference type="GO" id="GO:0016491">
    <property type="term" value="F:oxidoreductase activity"/>
    <property type="evidence" value="ECO:0007669"/>
    <property type="project" value="UniProtKB-KW"/>
</dbReference>
<reference evidence="3 4" key="1">
    <citation type="submission" date="2018-04" db="EMBL/GenBank/DDBJ databases">
        <title>Novel actinobacteria from marine sediment.</title>
        <authorList>
            <person name="Ng Z.Y."/>
            <person name="Tan G.Y.A."/>
        </authorList>
    </citation>
    <scope>NUCLEOTIDE SEQUENCE [LARGE SCALE GENOMIC DNA]</scope>
    <source>
        <strain evidence="3 4">TPS81</strain>
    </source>
</reference>
<comment type="caution">
    <text evidence="3">The sequence shown here is derived from an EMBL/GenBank/DDBJ whole genome shotgun (WGS) entry which is preliminary data.</text>
</comment>
<name>A0A368SYP3_9ACTN</name>
<evidence type="ECO:0000256" key="2">
    <source>
        <dbReference type="SAM" id="MobiDB-lite"/>
    </source>
</evidence>
<gene>
    <name evidence="3" type="ORF">DEF24_25030</name>
</gene>
<protein>
    <submittedName>
        <fullName evidence="3">Ketoreductase</fullName>
    </submittedName>
</protein>
<dbReference type="InterPro" id="IPR036291">
    <property type="entry name" value="NAD(P)-bd_dom_sf"/>
</dbReference>
<keyword evidence="1" id="KW-0560">Oxidoreductase</keyword>
<keyword evidence="4" id="KW-1185">Reference proteome</keyword>
<evidence type="ECO:0000313" key="3">
    <source>
        <dbReference type="EMBL" id="RCV49644.1"/>
    </source>
</evidence>
<dbReference type="PRINTS" id="PR00081">
    <property type="entry name" value="GDHRDH"/>
</dbReference>
<dbReference type="Pfam" id="PF13561">
    <property type="entry name" value="adh_short_C2"/>
    <property type="match status" value="1"/>
</dbReference>
<dbReference type="SUPFAM" id="SSF51735">
    <property type="entry name" value="NAD(P)-binding Rossmann-fold domains"/>
    <property type="match status" value="1"/>
</dbReference>
<organism evidence="3 4">
    <name type="scientific">Marinitenerispora sediminis</name>
    <dbReference type="NCBI Taxonomy" id="1931232"/>
    <lineage>
        <taxon>Bacteria</taxon>
        <taxon>Bacillati</taxon>
        <taxon>Actinomycetota</taxon>
        <taxon>Actinomycetes</taxon>
        <taxon>Streptosporangiales</taxon>
        <taxon>Nocardiopsidaceae</taxon>
        <taxon>Marinitenerispora</taxon>
    </lineage>
</organism>
<dbReference type="Proteomes" id="UP000253318">
    <property type="component" value="Unassembled WGS sequence"/>
</dbReference>
<dbReference type="PANTHER" id="PTHR43975">
    <property type="entry name" value="ZGC:101858"/>
    <property type="match status" value="1"/>
</dbReference>
<dbReference type="InterPro" id="IPR002347">
    <property type="entry name" value="SDR_fam"/>
</dbReference>
<dbReference type="EMBL" id="QEIN01000317">
    <property type="protein sequence ID" value="RCV49644.1"/>
    <property type="molecule type" value="Genomic_DNA"/>
</dbReference>
<feature type="region of interest" description="Disordered" evidence="2">
    <location>
        <begin position="1"/>
        <end position="23"/>
    </location>
</feature>
<dbReference type="Gene3D" id="3.40.50.720">
    <property type="entry name" value="NAD(P)-binding Rossmann-like Domain"/>
    <property type="match status" value="1"/>
</dbReference>
<proteinExistence type="predicted"/>